<evidence type="ECO:0000256" key="8">
    <source>
        <dbReference type="ARBA" id="ARBA00054043"/>
    </source>
</evidence>
<dbReference type="SUPFAM" id="SSF55729">
    <property type="entry name" value="Acyl-CoA N-acyltransferases (Nat)"/>
    <property type="match status" value="1"/>
</dbReference>
<dbReference type="InterPro" id="IPR042221">
    <property type="entry name" value="Leu/Phe-tRNA_Trfase_N"/>
</dbReference>
<dbReference type="InterPro" id="IPR042203">
    <property type="entry name" value="Leu/Phe-tRNA_Trfase_C"/>
</dbReference>
<dbReference type="Pfam" id="PF03588">
    <property type="entry name" value="Leu_Phe_trans"/>
    <property type="match status" value="1"/>
</dbReference>
<comment type="catalytic activity">
    <reaction evidence="7 15">
        <text>N-terminal L-lysyl-[protein] + L-leucyl-tRNA(Leu) = N-terminal L-leucyl-L-lysyl-[protein] + tRNA(Leu) + H(+)</text>
        <dbReference type="Rhea" id="RHEA:12340"/>
        <dbReference type="Rhea" id="RHEA-COMP:9613"/>
        <dbReference type="Rhea" id="RHEA-COMP:9622"/>
        <dbReference type="Rhea" id="RHEA-COMP:12670"/>
        <dbReference type="Rhea" id="RHEA-COMP:12671"/>
        <dbReference type="ChEBI" id="CHEBI:15378"/>
        <dbReference type="ChEBI" id="CHEBI:65249"/>
        <dbReference type="ChEBI" id="CHEBI:78442"/>
        <dbReference type="ChEBI" id="CHEBI:78494"/>
        <dbReference type="ChEBI" id="CHEBI:133043"/>
        <dbReference type="EC" id="2.3.2.6"/>
    </reaction>
</comment>
<evidence type="ECO:0000256" key="11">
    <source>
        <dbReference type="ARBA" id="ARBA00074372"/>
    </source>
</evidence>
<evidence type="ECO:0000256" key="4">
    <source>
        <dbReference type="ARBA" id="ARBA00023315"/>
    </source>
</evidence>
<evidence type="ECO:0000256" key="9">
    <source>
        <dbReference type="ARBA" id="ARBA00061535"/>
    </source>
</evidence>
<comment type="subcellular location">
    <subcellularLocation>
        <location evidence="1 15">Cytoplasm</location>
    </subcellularLocation>
</comment>
<keyword evidence="4 15" id="KW-0012">Acyltransferase</keyword>
<evidence type="ECO:0000313" key="16">
    <source>
        <dbReference type="EMBL" id="SFQ81596.1"/>
    </source>
</evidence>
<dbReference type="GO" id="GO:0008914">
    <property type="term" value="F:leucyl-tRNA--protein transferase activity"/>
    <property type="evidence" value="ECO:0007669"/>
    <property type="project" value="UniProtKB-UniRule"/>
</dbReference>
<evidence type="ECO:0000256" key="14">
    <source>
        <dbReference type="ARBA" id="ARBA00083640"/>
    </source>
</evidence>
<evidence type="ECO:0000256" key="6">
    <source>
        <dbReference type="ARBA" id="ARBA00050652"/>
    </source>
</evidence>
<evidence type="ECO:0000256" key="12">
    <source>
        <dbReference type="ARBA" id="ARBA00077136"/>
    </source>
</evidence>
<dbReference type="OrthoDB" id="9790282at2"/>
<dbReference type="FunFam" id="3.30.70.3550:FF:000001">
    <property type="entry name" value="Leucyl/phenylalanyl-tRNA--protein transferase"/>
    <property type="match status" value="1"/>
</dbReference>
<protein>
    <recommendedName>
        <fullName evidence="11 15">Leucyl/phenylalanyl-tRNA--protein transferase</fullName>
        <ecNumber evidence="10 15">2.3.2.6</ecNumber>
    </recommendedName>
    <alternativeName>
        <fullName evidence="12 15">L/F-transferase</fullName>
    </alternativeName>
    <alternativeName>
        <fullName evidence="13 15">Leucyltransferase</fullName>
    </alternativeName>
    <alternativeName>
        <fullName evidence="14 15">Phenyalanyltransferase</fullName>
    </alternativeName>
</protein>
<dbReference type="AlphaFoldDB" id="A0A1I6BKY4"/>
<dbReference type="InterPro" id="IPR004616">
    <property type="entry name" value="Leu/Phe-tRNA_Trfase"/>
</dbReference>
<dbReference type="GO" id="GO:0005737">
    <property type="term" value="C:cytoplasm"/>
    <property type="evidence" value="ECO:0007669"/>
    <property type="project" value="UniProtKB-SubCell"/>
</dbReference>
<dbReference type="Gene3D" id="3.30.70.3550">
    <property type="entry name" value="Leucyl/phenylalanyl-tRNA-protein transferase, N-terminal domain"/>
    <property type="match status" value="1"/>
</dbReference>
<accession>A0A1I6BKY4</accession>
<dbReference type="HAMAP" id="MF_00688">
    <property type="entry name" value="Leu_Phe_trans"/>
    <property type="match status" value="1"/>
</dbReference>
<reference evidence="16 17" key="1">
    <citation type="submission" date="2016-10" db="EMBL/GenBank/DDBJ databases">
        <authorList>
            <person name="de Groot N.N."/>
        </authorList>
    </citation>
    <scope>NUCLEOTIDE SEQUENCE [LARGE SCALE GENOMIC DNA]</scope>
    <source>
        <strain evidence="16 17">JCM 18415</strain>
    </source>
</reference>
<comment type="catalytic activity">
    <reaction evidence="5 15">
        <text>L-phenylalanyl-tRNA(Phe) + an N-terminal L-alpha-aminoacyl-[protein] = an N-terminal L-phenylalanyl-L-alpha-aminoacyl-[protein] + tRNA(Phe)</text>
        <dbReference type="Rhea" id="RHEA:43632"/>
        <dbReference type="Rhea" id="RHEA-COMP:9668"/>
        <dbReference type="Rhea" id="RHEA-COMP:9699"/>
        <dbReference type="Rhea" id="RHEA-COMP:10636"/>
        <dbReference type="Rhea" id="RHEA-COMP:10637"/>
        <dbReference type="ChEBI" id="CHEBI:78442"/>
        <dbReference type="ChEBI" id="CHEBI:78531"/>
        <dbReference type="ChEBI" id="CHEBI:78597"/>
        <dbReference type="ChEBI" id="CHEBI:83561"/>
        <dbReference type="EC" id="2.3.2.6"/>
    </reaction>
</comment>
<organism evidence="16 17">
    <name type="scientific">Halopseudomonas formosensis</name>
    <dbReference type="NCBI Taxonomy" id="1002526"/>
    <lineage>
        <taxon>Bacteria</taxon>
        <taxon>Pseudomonadati</taxon>
        <taxon>Pseudomonadota</taxon>
        <taxon>Gammaproteobacteria</taxon>
        <taxon>Pseudomonadales</taxon>
        <taxon>Pseudomonadaceae</taxon>
        <taxon>Halopseudomonas</taxon>
    </lineage>
</organism>
<dbReference type="EC" id="2.3.2.6" evidence="10 15"/>
<evidence type="ECO:0000256" key="13">
    <source>
        <dbReference type="ARBA" id="ARBA00077165"/>
    </source>
</evidence>
<evidence type="ECO:0000256" key="2">
    <source>
        <dbReference type="ARBA" id="ARBA00022490"/>
    </source>
</evidence>
<evidence type="ECO:0000313" key="17">
    <source>
        <dbReference type="Proteomes" id="UP000242815"/>
    </source>
</evidence>
<name>A0A1I6BKY4_9GAMM</name>
<dbReference type="PANTHER" id="PTHR30098:SF2">
    <property type="entry name" value="LEUCYL_PHENYLALANYL-TRNA--PROTEIN TRANSFERASE"/>
    <property type="match status" value="1"/>
</dbReference>
<comment type="function">
    <text evidence="8 15">Functions in the N-end rule pathway of protein degradation where it conjugates Leu, Phe and, less efficiently, Met from aminoacyl-tRNAs to the N-termini of proteins containing an N-terminal arginine or lysine.</text>
</comment>
<dbReference type="RefSeq" id="WP_090538657.1">
    <property type="nucleotide sequence ID" value="NZ_FOYD01000004.1"/>
</dbReference>
<sequence>MTELRWLEPHNLEFPPAEQALPNPNGLLAVGGDLSVERLLIAYRQGIFPWYEEGQPLLWWSPDPRTVLAPGSIHASRSMRRFLRRSELRVSFDQAFAEVIAACAAPREYTDATWITPDMQRAYITLHQLGHAHSVEVWEGDQLVGGLYGVALGRMFFGESMFSRRSNASKTALLALGAVLRRLGCELIDCQMPTEHLSSMGAREVPRVEFIRCARRLTSQPDIWPAGGIEPRMSASILEAFAPGDVT</sequence>
<gene>
    <name evidence="15" type="primary">aat</name>
    <name evidence="16" type="ORF">SAMN05216578_104253</name>
</gene>
<dbReference type="Gene3D" id="3.40.630.70">
    <property type="entry name" value="Leucyl/phenylalanyl-tRNA-protein transferase, C-terminal domain"/>
    <property type="match status" value="1"/>
</dbReference>
<evidence type="ECO:0000256" key="15">
    <source>
        <dbReference type="HAMAP-Rule" id="MF_00688"/>
    </source>
</evidence>
<keyword evidence="2 15" id="KW-0963">Cytoplasm</keyword>
<comment type="similarity">
    <text evidence="9 15">Belongs to the L/F-transferase family.</text>
</comment>
<proteinExistence type="inferred from homology"/>
<evidence type="ECO:0000256" key="3">
    <source>
        <dbReference type="ARBA" id="ARBA00022679"/>
    </source>
</evidence>
<dbReference type="STRING" id="1002526.SAMN05216578_104253"/>
<dbReference type="EMBL" id="FOYD01000004">
    <property type="protein sequence ID" value="SFQ81596.1"/>
    <property type="molecule type" value="Genomic_DNA"/>
</dbReference>
<dbReference type="PANTHER" id="PTHR30098">
    <property type="entry name" value="LEUCYL/PHENYLALANYL-TRNA--PROTEIN TRANSFERASE"/>
    <property type="match status" value="1"/>
</dbReference>
<evidence type="ECO:0000256" key="1">
    <source>
        <dbReference type="ARBA" id="ARBA00004496"/>
    </source>
</evidence>
<evidence type="ECO:0000256" key="10">
    <source>
        <dbReference type="ARBA" id="ARBA00066767"/>
    </source>
</evidence>
<dbReference type="Proteomes" id="UP000242815">
    <property type="component" value="Unassembled WGS sequence"/>
</dbReference>
<keyword evidence="3 15" id="KW-0808">Transferase</keyword>
<evidence type="ECO:0000256" key="7">
    <source>
        <dbReference type="ARBA" id="ARBA00051538"/>
    </source>
</evidence>
<comment type="catalytic activity">
    <reaction evidence="6 15">
        <text>N-terminal L-arginyl-[protein] + L-leucyl-tRNA(Leu) = N-terminal L-leucyl-L-arginyl-[protein] + tRNA(Leu) + H(+)</text>
        <dbReference type="Rhea" id="RHEA:50416"/>
        <dbReference type="Rhea" id="RHEA-COMP:9613"/>
        <dbReference type="Rhea" id="RHEA-COMP:9622"/>
        <dbReference type="Rhea" id="RHEA-COMP:12672"/>
        <dbReference type="Rhea" id="RHEA-COMP:12673"/>
        <dbReference type="ChEBI" id="CHEBI:15378"/>
        <dbReference type="ChEBI" id="CHEBI:64719"/>
        <dbReference type="ChEBI" id="CHEBI:78442"/>
        <dbReference type="ChEBI" id="CHEBI:78494"/>
        <dbReference type="ChEBI" id="CHEBI:133044"/>
        <dbReference type="EC" id="2.3.2.6"/>
    </reaction>
</comment>
<dbReference type="FunFam" id="3.40.630.70:FF:000001">
    <property type="entry name" value="Leucyl/phenylalanyl-tRNA--protein transferase"/>
    <property type="match status" value="1"/>
</dbReference>
<dbReference type="GO" id="GO:0030163">
    <property type="term" value="P:protein catabolic process"/>
    <property type="evidence" value="ECO:0007669"/>
    <property type="project" value="UniProtKB-UniRule"/>
</dbReference>
<dbReference type="InterPro" id="IPR016181">
    <property type="entry name" value="Acyl_CoA_acyltransferase"/>
</dbReference>
<dbReference type="NCBIfam" id="TIGR00667">
    <property type="entry name" value="aat"/>
    <property type="match status" value="1"/>
</dbReference>
<evidence type="ECO:0000256" key="5">
    <source>
        <dbReference type="ARBA" id="ARBA00050607"/>
    </source>
</evidence>